<name>A0A507QWJ2_MONPU</name>
<dbReference type="EMBL" id="VIFY01000075">
    <property type="protein sequence ID" value="TQB71731.1"/>
    <property type="molecule type" value="Genomic_DNA"/>
</dbReference>
<gene>
    <name evidence="2" type="ORF">MPDQ_007312</name>
</gene>
<organism evidence="2 3">
    <name type="scientific">Monascus purpureus</name>
    <name type="common">Red mold</name>
    <name type="synonym">Monascus anka</name>
    <dbReference type="NCBI Taxonomy" id="5098"/>
    <lineage>
        <taxon>Eukaryota</taxon>
        <taxon>Fungi</taxon>
        <taxon>Dikarya</taxon>
        <taxon>Ascomycota</taxon>
        <taxon>Pezizomycotina</taxon>
        <taxon>Eurotiomycetes</taxon>
        <taxon>Eurotiomycetidae</taxon>
        <taxon>Eurotiales</taxon>
        <taxon>Aspergillaceae</taxon>
        <taxon>Monascus</taxon>
    </lineage>
</organism>
<dbReference type="SUPFAM" id="SSF54427">
    <property type="entry name" value="NTF2-like"/>
    <property type="match status" value="1"/>
</dbReference>
<evidence type="ECO:0000259" key="1">
    <source>
        <dbReference type="Pfam" id="PF12680"/>
    </source>
</evidence>
<dbReference type="InterPro" id="IPR037401">
    <property type="entry name" value="SnoaL-like"/>
</dbReference>
<dbReference type="Proteomes" id="UP000319663">
    <property type="component" value="Unassembled WGS sequence"/>
</dbReference>
<dbReference type="Gene3D" id="3.10.450.50">
    <property type="match status" value="1"/>
</dbReference>
<dbReference type="AlphaFoldDB" id="A0A507QWJ2"/>
<dbReference type="STRING" id="5098.A0A507QWJ2"/>
<evidence type="ECO:0000313" key="2">
    <source>
        <dbReference type="EMBL" id="TQB71731.1"/>
    </source>
</evidence>
<comment type="caution">
    <text evidence="2">The sequence shown here is derived from an EMBL/GenBank/DDBJ whole genome shotgun (WGS) entry which is preliminary data.</text>
</comment>
<dbReference type="OrthoDB" id="3468019at2759"/>
<sequence>MLAEDEHSLQYPDNVQIHEDIKGLIGRYYAAFDTCGGQDECAQCFAEDAVITAPNGVQIHGREAVRSLHQKSWASLSRRLHRPTKMFPFGNQSTEFVIIGTAEVWEKEGKYSKMNSASHFRCRRDAASGVMEIISLNIWVS</sequence>
<dbReference type="Pfam" id="PF12680">
    <property type="entry name" value="SnoaL_2"/>
    <property type="match status" value="1"/>
</dbReference>
<evidence type="ECO:0000313" key="3">
    <source>
        <dbReference type="Proteomes" id="UP000319663"/>
    </source>
</evidence>
<reference evidence="2 3" key="1">
    <citation type="submission" date="2019-06" db="EMBL/GenBank/DDBJ databases">
        <title>Wine fermentation using esterase from Monascus purpureus.</title>
        <authorList>
            <person name="Geng C."/>
            <person name="Zhang Y."/>
        </authorList>
    </citation>
    <scope>NUCLEOTIDE SEQUENCE [LARGE SCALE GENOMIC DNA]</scope>
    <source>
        <strain evidence="2">HQ1</strain>
    </source>
</reference>
<proteinExistence type="predicted"/>
<protein>
    <recommendedName>
        <fullName evidence="1">SnoaL-like domain-containing protein</fullName>
    </recommendedName>
</protein>
<accession>A0A507QWJ2</accession>
<feature type="domain" description="SnoaL-like" evidence="1">
    <location>
        <begin position="27"/>
        <end position="123"/>
    </location>
</feature>
<dbReference type="InterPro" id="IPR032710">
    <property type="entry name" value="NTF2-like_dom_sf"/>
</dbReference>
<keyword evidence="3" id="KW-1185">Reference proteome</keyword>